<dbReference type="RefSeq" id="WP_349298278.1">
    <property type="nucleotide sequence ID" value="NZ_JBEDNQ010000004.1"/>
</dbReference>
<dbReference type="CDD" id="cd02440">
    <property type="entry name" value="AdoMet_MTases"/>
    <property type="match status" value="1"/>
</dbReference>
<name>A0ABV1KC72_9PSEU</name>
<evidence type="ECO:0000313" key="3">
    <source>
        <dbReference type="Proteomes" id="UP001494902"/>
    </source>
</evidence>
<keyword evidence="3" id="KW-1185">Reference proteome</keyword>
<dbReference type="SUPFAM" id="SSF53335">
    <property type="entry name" value="S-adenosyl-L-methionine-dependent methyltransferases"/>
    <property type="match status" value="1"/>
</dbReference>
<dbReference type="GO" id="GO:0008168">
    <property type="term" value="F:methyltransferase activity"/>
    <property type="evidence" value="ECO:0007669"/>
    <property type="project" value="UniProtKB-KW"/>
</dbReference>
<sequence>MSDPPTAEPGAPDVNANEQSDLPQYERSLRMVERRRLATGFARQIAITTEPFLDKPFAECRVVDIGCGYGYTALELAGMCRDVVGIEPNAALAAQANRLAAEGGADNFTFRVQGIGEFGHGADAGAFDVAVLDNVLEHLDDQPDALERISSCLRPGGVAYILVPNRWWPIEAHYSLPFLAWLPLPLANRYLRASGRGSDYTDASYAPSWLRMRKLLARHPELDARFTVPGDVSLAEGGGSRLYSTGVAALRRFPALWAISKAFLVVAVKKPA</sequence>
<protein>
    <submittedName>
        <fullName evidence="2">Class I SAM-dependent methyltransferase</fullName>
        <ecNumber evidence="2">2.1.1.-</ecNumber>
    </submittedName>
</protein>
<evidence type="ECO:0000256" key="1">
    <source>
        <dbReference type="SAM" id="MobiDB-lite"/>
    </source>
</evidence>
<dbReference type="Gene3D" id="3.40.50.150">
    <property type="entry name" value="Vaccinia Virus protein VP39"/>
    <property type="match status" value="1"/>
</dbReference>
<proteinExistence type="predicted"/>
<keyword evidence="2" id="KW-0808">Transferase</keyword>
<comment type="caution">
    <text evidence="2">The sequence shown here is derived from an EMBL/GenBank/DDBJ whole genome shotgun (WGS) entry which is preliminary data.</text>
</comment>
<dbReference type="EC" id="2.1.1.-" evidence="2"/>
<dbReference type="Proteomes" id="UP001494902">
    <property type="component" value="Unassembled WGS sequence"/>
</dbReference>
<dbReference type="GO" id="GO:0032259">
    <property type="term" value="P:methylation"/>
    <property type="evidence" value="ECO:0007669"/>
    <property type="project" value="UniProtKB-KW"/>
</dbReference>
<dbReference type="InterPro" id="IPR029063">
    <property type="entry name" value="SAM-dependent_MTases_sf"/>
</dbReference>
<gene>
    <name evidence="2" type="ORF">WIS52_12090</name>
</gene>
<organism evidence="2 3">
    <name type="scientific">Pseudonocardia nematodicida</name>
    <dbReference type="NCBI Taxonomy" id="1206997"/>
    <lineage>
        <taxon>Bacteria</taxon>
        <taxon>Bacillati</taxon>
        <taxon>Actinomycetota</taxon>
        <taxon>Actinomycetes</taxon>
        <taxon>Pseudonocardiales</taxon>
        <taxon>Pseudonocardiaceae</taxon>
        <taxon>Pseudonocardia</taxon>
    </lineage>
</organism>
<keyword evidence="2" id="KW-0489">Methyltransferase</keyword>
<accession>A0ABV1KC72</accession>
<evidence type="ECO:0000313" key="2">
    <source>
        <dbReference type="EMBL" id="MEQ3551212.1"/>
    </source>
</evidence>
<dbReference type="EMBL" id="JBEDNQ010000004">
    <property type="protein sequence ID" value="MEQ3551212.1"/>
    <property type="molecule type" value="Genomic_DNA"/>
</dbReference>
<feature type="region of interest" description="Disordered" evidence="1">
    <location>
        <begin position="1"/>
        <end position="24"/>
    </location>
</feature>
<dbReference type="PANTHER" id="PTHR43861">
    <property type="entry name" value="TRANS-ACONITATE 2-METHYLTRANSFERASE-RELATED"/>
    <property type="match status" value="1"/>
</dbReference>
<reference evidence="2 3" key="1">
    <citation type="submission" date="2024-03" db="EMBL/GenBank/DDBJ databases">
        <title>Draft genome sequence of Pseudonocardia nematodicida JCM 31783.</title>
        <authorList>
            <person name="Butdee W."/>
            <person name="Duangmal K."/>
        </authorList>
    </citation>
    <scope>NUCLEOTIDE SEQUENCE [LARGE SCALE GENOMIC DNA]</scope>
    <source>
        <strain evidence="2 3">JCM 31783</strain>
    </source>
</reference>
<dbReference type="Pfam" id="PF13489">
    <property type="entry name" value="Methyltransf_23"/>
    <property type="match status" value="1"/>
</dbReference>